<keyword evidence="4 6" id="KW-0378">Hydrolase</keyword>
<dbReference type="GO" id="GO:0009117">
    <property type="term" value="P:nucleotide metabolic process"/>
    <property type="evidence" value="ECO:0007669"/>
    <property type="project" value="UniProtKB-KW"/>
</dbReference>
<sequence length="187" mass="21161">MPKLILASQSPRRKELLQKLQIPFETIASNADEQLTEKLSPEEAVMELATRKAVVIANQYKNEIVIGADTIVVNNGKILGKPKDRKMAKEMLESLSGSQHSVYTGVAIMYEEKPYSFYEKTDVMFWELTSEEIDQYLDSGEPFDKAGSYGIQGLGSLLVKRINGDYFNVVGLPISRLNRFLKENKFF</sequence>
<dbReference type="Gene3D" id="3.90.950.10">
    <property type="match status" value="1"/>
</dbReference>
<dbReference type="InterPro" id="IPR029001">
    <property type="entry name" value="ITPase-like_fam"/>
</dbReference>
<dbReference type="AlphaFoldDB" id="A0A2N3LE13"/>
<evidence type="ECO:0000313" key="8">
    <source>
        <dbReference type="Proteomes" id="UP000233440"/>
    </source>
</evidence>
<comment type="caution">
    <text evidence="7">The sequence shown here is derived from an EMBL/GenBank/DDBJ whole genome shotgun (WGS) entry which is preliminary data.</text>
</comment>
<comment type="catalytic activity">
    <reaction evidence="6">
        <text>UTP + H2O = UMP + diphosphate + H(+)</text>
        <dbReference type="Rhea" id="RHEA:29395"/>
        <dbReference type="ChEBI" id="CHEBI:15377"/>
        <dbReference type="ChEBI" id="CHEBI:15378"/>
        <dbReference type="ChEBI" id="CHEBI:33019"/>
        <dbReference type="ChEBI" id="CHEBI:46398"/>
        <dbReference type="ChEBI" id="CHEBI:57865"/>
        <dbReference type="EC" id="3.6.1.9"/>
    </reaction>
</comment>
<protein>
    <recommendedName>
        <fullName evidence="6">dTTP/UTP pyrophosphatase</fullName>
        <shortName evidence="6">dTTPase/UTPase</shortName>
        <ecNumber evidence="6">3.6.1.9</ecNumber>
    </recommendedName>
    <alternativeName>
        <fullName evidence="6">Nucleoside triphosphate pyrophosphatase</fullName>
    </alternativeName>
    <alternativeName>
        <fullName evidence="6">Nucleotide pyrophosphatase</fullName>
        <shortName evidence="6">Nucleotide PPase</shortName>
    </alternativeName>
</protein>
<dbReference type="PANTHER" id="PTHR43213:SF5">
    <property type="entry name" value="BIFUNCTIONAL DTTP_UTP PYROPHOSPHATASE_METHYLTRANSFERASE PROTEIN-RELATED"/>
    <property type="match status" value="1"/>
</dbReference>
<gene>
    <name evidence="7" type="ORF">CWO92_22240</name>
</gene>
<evidence type="ECO:0000256" key="5">
    <source>
        <dbReference type="ARBA" id="ARBA00023080"/>
    </source>
</evidence>
<dbReference type="FunFam" id="3.90.950.10:FF:000005">
    <property type="entry name" value="7-methyl-GTP pyrophosphatase"/>
    <property type="match status" value="1"/>
</dbReference>
<dbReference type="Pfam" id="PF02545">
    <property type="entry name" value="Maf"/>
    <property type="match status" value="1"/>
</dbReference>
<comment type="caution">
    <text evidence="6">Lacks conserved residue(s) required for the propagation of feature annotation.</text>
</comment>
<dbReference type="GO" id="GO:0036221">
    <property type="term" value="F:UTP diphosphatase activity"/>
    <property type="evidence" value="ECO:0007669"/>
    <property type="project" value="RHEA"/>
</dbReference>
<dbReference type="EC" id="3.6.1.9" evidence="6"/>
<comment type="similarity">
    <text evidence="6">Belongs to the Maf family. YhdE subfamily.</text>
</comment>
<dbReference type="SUPFAM" id="SSF52972">
    <property type="entry name" value="ITPase-like"/>
    <property type="match status" value="1"/>
</dbReference>
<dbReference type="PANTHER" id="PTHR43213">
    <property type="entry name" value="BIFUNCTIONAL DTTP/UTP PYROPHOSPHATASE/METHYLTRANSFERASE PROTEIN-RELATED"/>
    <property type="match status" value="1"/>
</dbReference>
<comment type="function">
    <text evidence="6">Nucleoside triphosphate pyrophosphatase that hydrolyzes dTTP and UTP. May have a dual role in cell division arrest and in preventing the incorporation of modified nucleotides into cellular nucleic acids.</text>
</comment>
<evidence type="ECO:0000256" key="3">
    <source>
        <dbReference type="ARBA" id="ARBA00022490"/>
    </source>
</evidence>
<feature type="site" description="Important for substrate specificity" evidence="6">
    <location>
        <position position="152"/>
    </location>
</feature>
<accession>A0A2N3LE13</accession>
<dbReference type="NCBIfam" id="TIGR00172">
    <property type="entry name" value="maf"/>
    <property type="match status" value="1"/>
</dbReference>
<comment type="subcellular location">
    <subcellularLocation>
        <location evidence="2 6">Cytoplasm</location>
    </subcellularLocation>
</comment>
<dbReference type="RefSeq" id="WP_101356402.1">
    <property type="nucleotide sequence ID" value="NZ_PIQO01000027.1"/>
</dbReference>
<dbReference type="InterPro" id="IPR003697">
    <property type="entry name" value="Maf-like"/>
</dbReference>
<dbReference type="OrthoDB" id="9807767at2"/>
<dbReference type="PIRSF" id="PIRSF006305">
    <property type="entry name" value="Maf"/>
    <property type="match status" value="1"/>
</dbReference>
<reference evidence="7 8" key="1">
    <citation type="submission" date="2017-11" db="EMBL/GenBank/DDBJ databases">
        <title>Bacillus camelliae sp. nov., isolated from pu'er tea.</title>
        <authorList>
            <person name="Niu L."/>
        </authorList>
    </citation>
    <scope>NUCLEOTIDE SEQUENCE [LARGE SCALE GENOMIC DNA]</scope>
    <source>
        <strain evidence="7 8">7578-1</strain>
    </source>
</reference>
<feature type="site" description="Important for substrate specificity" evidence="6">
    <location>
        <position position="12"/>
    </location>
</feature>
<dbReference type="HAMAP" id="MF_00528">
    <property type="entry name" value="Maf"/>
    <property type="match status" value="1"/>
</dbReference>
<keyword evidence="8" id="KW-1185">Reference proteome</keyword>
<proteinExistence type="inferred from homology"/>
<dbReference type="GO" id="GO:0005737">
    <property type="term" value="C:cytoplasm"/>
    <property type="evidence" value="ECO:0007669"/>
    <property type="project" value="UniProtKB-SubCell"/>
</dbReference>
<dbReference type="CDD" id="cd00555">
    <property type="entry name" value="Maf"/>
    <property type="match status" value="1"/>
</dbReference>
<dbReference type="Proteomes" id="UP000233440">
    <property type="component" value="Unassembled WGS sequence"/>
</dbReference>
<comment type="cofactor">
    <cofactor evidence="1 6">
        <name>a divalent metal cation</name>
        <dbReference type="ChEBI" id="CHEBI:60240"/>
    </cofactor>
</comment>
<feature type="site" description="Important for substrate specificity" evidence="6">
    <location>
        <position position="70"/>
    </location>
</feature>
<evidence type="ECO:0000256" key="1">
    <source>
        <dbReference type="ARBA" id="ARBA00001968"/>
    </source>
</evidence>
<feature type="active site" description="Proton acceptor" evidence="6">
    <location>
        <position position="69"/>
    </location>
</feature>
<keyword evidence="5 6" id="KW-0546">Nucleotide metabolism</keyword>
<evidence type="ECO:0000256" key="2">
    <source>
        <dbReference type="ARBA" id="ARBA00004496"/>
    </source>
</evidence>
<keyword evidence="3 6" id="KW-0963">Cytoplasm</keyword>
<evidence type="ECO:0000256" key="6">
    <source>
        <dbReference type="HAMAP-Rule" id="MF_00528"/>
    </source>
</evidence>
<evidence type="ECO:0000256" key="4">
    <source>
        <dbReference type="ARBA" id="ARBA00022801"/>
    </source>
</evidence>
<dbReference type="GO" id="GO:0036218">
    <property type="term" value="F:dTTP diphosphatase activity"/>
    <property type="evidence" value="ECO:0007669"/>
    <property type="project" value="RHEA"/>
</dbReference>
<name>A0A2N3LE13_9BACI</name>
<organism evidence="7 8">
    <name type="scientific">Heyndrickxia camelliae</name>
    <dbReference type="NCBI Taxonomy" id="1707093"/>
    <lineage>
        <taxon>Bacteria</taxon>
        <taxon>Bacillati</taxon>
        <taxon>Bacillota</taxon>
        <taxon>Bacilli</taxon>
        <taxon>Bacillales</taxon>
        <taxon>Bacillaceae</taxon>
        <taxon>Heyndrickxia</taxon>
    </lineage>
</organism>
<comment type="catalytic activity">
    <reaction evidence="6">
        <text>dTTP + H2O = dTMP + diphosphate + H(+)</text>
        <dbReference type="Rhea" id="RHEA:28534"/>
        <dbReference type="ChEBI" id="CHEBI:15377"/>
        <dbReference type="ChEBI" id="CHEBI:15378"/>
        <dbReference type="ChEBI" id="CHEBI:33019"/>
        <dbReference type="ChEBI" id="CHEBI:37568"/>
        <dbReference type="ChEBI" id="CHEBI:63528"/>
        <dbReference type="EC" id="3.6.1.9"/>
    </reaction>
</comment>
<dbReference type="EMBL" id="PIQO01000027">
    <property type="protein sequence ID" value="PKR82803.1"/>
    <property type="molecule type" value="Genomic_DNA"/>
</dbReference>
<evidence type="ECO:0000313" key="7">
    <source>
        <dbReference type="EMBL" id="PKR82803.1"/>
    </source>
</evidence>